<evidence type="ECO:0000313" key="3">
    <source>
        <dbReference type="Proteomes" id="UP000292702"/>
    </source>
</evidence>
<comment type="caution">
    <text evidence="2">The sequence shown here is derived from an EMBL/GenBank/DDBJ whole genome shotgun (WGS) entry which is preliminary data.</text>
</comment>
<reference evidence="2 3" key="1">
    <citation type="submission" date="2018-11" db="EMBL/GenBank/DDBJ databases">
        <title>Genome assembly of Steccherinum ochraceum LE-BIN_3174, the white-rot fungus of the Steccherinaceae family (The Residual Polyporoid clade, Polyporales, Basidiomycota).</title>
        <authorList>
            <person name="Fedorova T.V."/>
            <person name="Glazunova O.A."/>
            <person name="Landesman E.O."/>
            <person name="Moiseenko K.V."/>
            <person name="Psurtseva N.V."/>
            <person name="Savinova O.S."/>
            <person name="Shakhova N.V."/>
            <person name="Tyazhelova T.V."/>
            <person name="Vasina D.V."/>
        </authorList>
    </citation>
    <scope>NUCLEOTIDE SEQUENCE [LARGE SCALE GENOMIC DNA]</scope>
    <source>
        <strain evidence="2 3">LE-BIN_3174</strain>
    </source>
</reference>
<sequence>MATTRPHQPQSPEPGPSSLPSMSSQTMTNAHNPDSDHTELYYTDLEDEVHAESEDTATSSDDEEQTAPPRKFVLKRAVNGKMHGTPPTAANGYGKGVRLRPAEDRKGKGVAFVDADSDYRPTRETQEEKKTWYDLDLSLIVALVSPVGNWLTGSDHIKNLFLILLLIFYLHQLIEMPWQLYHASRPRKPSKRIPRKTDSQQATLSHLAHTELQKQEVFYLSLAVISPLVGATLIRYVLTALEGVDNLSWFSTTLFVLATGIRPWSHLIGRLQERTHELHDTVHYPAEESEARHQMEIDRTLQTILRRLDALDATIQDMEEKTDKMEPMKEVCDDLSEAVGAIERTMSRSERKAEATRVTQDTRINCLETGLVELEGRRRRDLEAMESRFRISTYTHLYSNSHPQVTSFLARLLAVPGKLNALVSAYVGTLVGTQEIASAPVDSVKLTSLRRTATLDDTTTPPFLTRLETIPEAEDSDSEGTYVSDKDSNDPSATPAKKTSTPKGSRSRSRSVSNGRKKGGRRTASPQSKVVGYAMDVVSWPYKSAMRILAMIAPPVQKLFW</sequence>
<gene>
    <name evidence="2" type="ORF">EIP91_006179</name>
</gene>
<accession>A0A4R0R6E5</accession>
<dbReference type="EMBL" id="RWJN01000332">
    <property type="protein sequence ID" value="TCD62972.1"/>
    <property type="molecule type" value="Genomic_DNA"/>
</dbReference>
<evidence type="ECO:0000256" key="1">
    <source>
        <dbReference type="SAM" id="MobiDB-lite"/>
    </source>
</evidence>
<protein>
    <submittedName>
        <fullName evidence="2">Uncharacterized protein</fullName>
    </submittedName>
</protein>
<keyword evidence="3" id="KW-1185">Reference proteome</keyword>
<feature type="region of interest" description="Disordered" evidence="1">
    <location>
        <begin position="473"/>
        <end position="527"/>
    </location>
</feature>
<name>A0A4R0R6E5_9APHY</name>
<feature type="compositionally biased region" description="Polar residues" evidence="1">
    <location>
        <begin position="18"/>
        <end position="32"/>
    </location>
</feature>
<dbReference type="AlphaFoldDB" id="A0A4R0R6E5"/>
<dbReference type="PANTHER" id="PTHR42032:SF1">
    <property type="entry name" value="YALI0E30679P"/>
    <property type="match status" value="1"/>
</dbReference>
<organism evidence="2 3">
    <name type="scientific">Steccherinum ochraceum</name>
    <dbReference type="NCBI Taxonomy" id="92696"/>
    <lineage>
        <taxon>Eukaryota</taxon>
        <taxon>Fungi</taxon>
        <taxon>Dikarya</taxon>
        <taxon>Basidiomycota</taxon>
        <taxon>Agaricomycotina</taxon>
        <taxon>Agaricomycetes</taxon>
        <taxon>Polyporales</taxon>
        <taxon>Steccherinaceae</taxon>
        <taxon>Steccherinum</taxon>
    </lineage>
</organism>
<feature type="region of interest" description="Disordered" evidence="1">
    <location>
        <begin position="1"/>
        <end position="69"/>
    </location>
</feature>
<dbReference type="OrthoDB" id="10263751at2759"/>
<dbReference type="STRING" id="92696.A0A4R0R6E5"/>
<evidence type="ECO:0000313" key="2">
    <source>
        <dbReference type="EMBL" id="TCD62972.1"/>
    </source>
</evidence>
<dbReference type="PANTHER" id="PTHR42032">
    <property type="entry name" value="YALI0E30679P"/>
    <property type="match status" value="1"/>
</dbReference>
<dbReference type="Proteomes" id="UP000292702">
    <property type="component" value="Unassembled WGS sequence"/>
</dbReference>
<feature type="compositionally biased region" description="Basic residues" evidence="1">
    <location>
        <begin position="505"/>
        <end position="521"/>
    </location>
</feature>
<proteinExistence type="predicted"/>